<dbReference type="SMART" id="SM00091">
    <property type="entry name" value="PAS"/>
    <property type="match status" value="2"/>
</dbReference>
<evidence type="ECO:0000256" key="2">
    <source>
        <dbReference type="ARBA" id="ARBA00023015"/>
    </source>
</evidence>
<dbReference type="GO" id="GO:0000977">
    <property type="term" value="F:RNA polymerase II transcription regulatory region sequence-specific DNA binding"/>
    <property type="evidence" value="ECO:0007669"/>
    <property type="project" value="TreeGrafter"/>
</dbReference>
<dbReference type="Proteomes" id="UP000694546">
    <property type="component" value="Chromosome 15"/>
</dbReference>
<keyword evidence="4" id="KW-0804">Transcription</keyword>
<dbReference type="InterPro" id="IPR056192">
    <property type="entry name" value="bHLH_NPAS4"/>
</dbReference>
<evidence type="ECO:0000259" key="8">
    <source>
        <dbReference type="PROSITE" id="PS50888"/>
    </source>
</evidence>
<evidence type="ECO:0000256" key="1">
    <source>
        <dbReference type="ARBA" id="ARBA00004123"/>
    </source>
</evidence>
<feature type="region of interest" description="Disordered" evidence="6">
    <location>
        <begin position="1"/>
        <end position="27"/>
    </location>
</feature>
<dbReference type="InterPro" id="IPR011598">
    <property type="entry name" value="bHLH_dom"/>
</dbReference>
<accession>A0A8C5BHM4</accession>
<evidence type="ECO:0000313" key="10">
    <source>
        <dbReference type="Proteomes" id="UP000694546"/>
    </source>
</evidence>
<reference evidence="9" key="1">
    <citation type="submission" date="2025-08" db="UniProtKB">
        <authorList>
            <consortium name="Ensembl"/>
        </authorList>
    </citation>
    <scope>IDENTIFICATION</scope>
</reference>
<name>A0A8C5BHM4_GADMO</name>
<dbReference type="PROSITE" id="PS50112">
    <property type="entry name" value="PAS"/>
    <property type="match status" value="1"/>
</dbReference>
<dbReference type="PANTHER" id="PTHR23043">
    <property type="entry name" value="HYPOXIA-INDUCIBLE FACTOR 1 ALPHA"/>
    <property type="match status" value="1"/>
</dbReference>
<organism evidence="9 10">
    <name type="scientific">Gadus morhua</name>
    <name type="common">Atlantic cod</name>
    <dbReference type="NCBI Taxonomy" id="8049"/>
    <lineage>
        <taxon>Eukaryota</taxon>
        <taxon>Metazoa</taxon>
        <taxon>Chordata</taxon>
        <taxon>Craniata</taxon>
        <taxon>Vertebrata</taxon>
        <taxon>Euteleostomi</taxon>
        <taxon>Actinopterygii</taxon>
        <taxon>Neopterygii</taxon>
        <taxon>Teleostei</taxon>
        <taxon>Neoteleostei</taxon>
        <taxon>Acanthomorphata</taxon>
        <taxon>Zeiogadaria</taxon>
        <taxon>Gadariae</taxon>
        <taxon>Gadiformes</taxon>
        <taxon>Gadoidei</taxon>
        <taxon>Gadidae</taxon>
        <taxon>Gadus</taxon>
    </lineage>
</organism>
<evidence type="ECO:0000256" key="3">
    <source>
        <dbReference type="ARBA" id="ARBA00023125"/>
    </source>
</evidence>
<comment type="subcellular location">
    <subcellularLocation>
        <location evidence="1">Nucleus</location>
    </subcellularLocation>
</comment>
<dbReference type="Ensembl" id="ENSGMOT00000053740.1">
    <property type="protein sequence ID" value="ENSGMOP00000046186.1"/>
    <property type="gene ID" value="ENSGMOG00000028358.1"/>
</dbReference>
<evidence type="ECO:0000259" key="7">
    <source>
        <dbReference type="PROSITE" id="PS50112"/>
    </source>
</evidence>
<feature type="domain" description="PAS" evidence="7">
    <location>
        <begin position="99"/>
        <end position="170"/>
    </location>
</feature>
<keyword evidence="2" id="KW-0805">Transcription regulation</keyword>
<dbReference type="InterPro" id="IPR000014">
    <property type="entry name" value="PAS"/>
</dbReference>
<sequence>TGQTDSGLVLPRRPQRKSTRSTKGASKVRRDLLNAEIRSMRALLPLPREEQERLSYLHTMAAVCTYIRKSVVLQGESRNTHTHTHMRQRCNLSVCGPGSTPPYETFLPALHGFILVLGAQGKLVYVSENVAEYLGHSMVDVLQGDTVYDMIERSDVDTVMAQLESDNNSSTERSFVCSMQTTKAFRLKHGHCCSMLVRGCFQSASRSPSLPVPTESSSGGDVVCYLGYTAEEMSGRSWYAGLHPQDLKRAVDAHLSLGADEGREVEMVLRLQHKDLTWTWVYTRATNQGDSQSIHCTNHIISESEAFYLVKKIQSDTSGRSLAEAELCPPQAVDVPQPGSRRRGPEPGCDFLMDLHGCSDPSASSPESSPSYYPYLDSLGPFPHTSPYGPLDTVSPRAFEGDSLGVNASPLAELHLSPRYRSGAGCAAGTRLVPDCLSLPDMLGGPEDFYTLAQADLALLELPPGGSAFQTHHVPPGLLTPSPSPTSLGSFQYDCDWEHAEISILAQQISSLANTFDLYGVPGRGQGSETEIPHWSENPSLPAAAAAAQPFKQHELVLDDSVFDSLL</sequence>
<dbReference type="Pfam" id="PF23183">
    <property type="entry name" value="bHLH_NPAS4"/>
    <property type="match status" value="1"/>
</dbReference>
<dbReference type="InterPro" id="IPR035965">
    <property type="entry name" value="PAS-like_dom_sf"/>
</dbReference>
<dbReference type="SUPFAM" id="SSF55785">
    <property type="entry name" value="PYP-like sensor domain (PAS domain)"/>
    <property type="match status" value="2"/>
</dbReference>
<evidence type="ECO:0000313" key="9">
    <source>
        <dbReference type="Ensembl" id="ENSGMOP00000046186.1"/>
    </source>
</evidence>
<evidence type="ECO:0000256" key="5">
    <source>
        <dbReference type="ARBA" id="ARBA00023242"/>
    </source>
</evidence>
<dbReference type="PROSITE" id="PS50888">
    <property type="entry name" value="BHLH"/>
    <property type="match status" value="1"/>
</dbReference>
<dbReference type="InterPro" id="IPR013655">
    <property type="entry name" value="PAS_fold_3"/>
</dbReference>
<dbReference type="GO" id="GO:0005634">
    <property type="term" value="C:nucleus"/>
    <property type="evidence" value="ECO:0007669"/>
    <property type="project" value="UniProtKB-SubCell"/>
</dbReference>
<reference evidence="9" key="2">
    <citation type="submission" date="2025-09" db="UniProtKB">
        <authorList>
            <consortium name="Ensembl"/>
        </authorList>
    </citation>
    <scope>IDENTIFICATION</scope>
</reference>
<keyword evidence="5" id="KW-0539">Nucleus</keyword>
<dbReference type="Pfam" id="PF08447">
    <property type="entry name" value="PAS_3"/>
    <property type="match status" value="1"/>
</dbReference>
<evidence type="ECO:0008006" key="11">
    <source>
        <dbReference type="Google" id="ProtNLM"/>
    </source>
</evidence>
<keyword evidence="3" id="KW-0238">DNA-binding</keyword>
<keyword evidence="10" id="KW-1185">Reference proteome</keyword>
<dbReference type="CDD" id="cd19697">
    <property type="entry name" value="bHLH-PAS_NPAS4_PASD10"/>
    <property type="match status" value="1"/>
</dbReference>
<proteinExistence type="predicted"/>
<dbReference type="AlphaFoldDB" id="A0A8C5BHM4"/>
<dbReference type="PANTHER" id="PTHR23043:SF37">
    <property type="entry name" value="NPAS4 PROTEIN"/>
    <property type="match status" value="1"/>
</dbReference>
<dbReference type="GeneTree" id="ENSGT00530000064165"/>
<protein>
    <recommendedName>
        <fullName evidence="11">Neuronal PAS domain-containing protein 4-like</fullName>
    </recommendedName>
</protein>
<feature type="domain" description="BHLH" evidence="8">
    <location>
        <begin position="17"/>
        <end position="70"/>
    </location>
</feature>
<evidence type="ECO:0000256" key="6">
    <source>
        <dbReference type="SAM" id="MobiDB-lite"/>
    </source>
</evidence>
<dbReference type="GO" id="GO:0046983">
    <property type="term" value="F:protein dimerization activity"/>
    <property type="evidence" value="ECO:0007669"/>
    <property type="project" value="InterPro"/>
</dbReference>
<dbReference type="GO" id="GO:0000981">
    <property type="term" value="F:DNA-binding transcription factor activity, RNA polymerase II-specific"/>
    <property type="evidence" value="ECO:0007669"/>
    <property type="project" value="TreeGrafter"/>
</dbReference>
<dbReference type="CDD" id="cd00130">
    <property type="entry name" value="PAS"/>
    <property type="match status" value="2"/>
</dbReference>
<dbReference type="Gene3D" id="3.30.450.20">
    <property type="entry name" value="PAS domain"/>
    <property type="match status" value="2"/>
</dbReference>
<evidence type="ECO:0000256" key="4">
    <source>
        <dbReference type="ARBA" id="ARBA00023163"/>
    </source>
</evidence>